<proteinExistence type="predicted"/>
<reference evidence="1" key="2">
    <citation type="submission" date="2020-07" db="EMBL/GenBank/DDBJ databases">
        <authorList>
            <person name="Vera ALvarez R."/>
            <person name="Arias-Moreno D.M."/>
            <person name="Jimenez-Jacinto V."/>
            <person name="Jimenez-Bremont J.F."/>
            <person name="Swaminathan K."/>
            <person name="Moose S.P."/>
            <person name="Guerrero-Gonzalez M.L."/>
            <person name="Marino-Ramirez L."/>
            <person name="Landsman D."/>
            <person name="Rodriguez-Kessler M."/>
            <person name="Delgado-Sanchez P."/>
        </authorList>
    </citation>
    <scope>NUCLEOTIDE SEQUENCE</scope>
    <source>
        <tissue evidence="1">Cladode</tissue>
    </source>
</reference>
<dbReference type="EMBL" id="GISG01158193">
    <property type="protein sequence ID" value="MBA4649074.1"/>
    <property type="molecule type" value="Transcribed_RNA"/>
</dbReference>
<sequence length="113" mass="12483">MLNASLPSQEVLHVLEPPHYFHLHHQPLGCYPKCRFIGEPANFLSSYASVISALAAVASEAASKDPATSKELQLTSRPKGSKRLTLIMERQLTGLRTVMSISILKAPELEQMR</sequence>
<reference evidence="1" key="1">
    <citation type="journal article" date="2013" name="J. Plant Res.">
        <title>Effect of fungi and light on seed germination of three Opuntia species from semiarid lands of central Mexico.</title>
        <authorList>
            <person name="Delgado-Sanchez P."/>
            <person name="Jimenez-Bremont J.F."/>
            <person name="Guerrero-Gonzalez Mde L."/>
            <person name="Flores J."/>
        </authorList>
    </citation>
    <scope>NUCLEOTIDE SEQUENCE</scope>
    <source>
        <tissue evidence="1">Cladode</tissue>
    </source>
</reference>
<evidence type="ECO:0000313" key="1">
    <source>
        <dbReference type="EMBL" id="MBA4649074.1"/>
    </source>
</evidence>
<name>A0A7C8ZQQ4_OPUST</name>
<dbReference type="AlphaFoldDB" id="A0A7C8ZQQ4"/>
<accession>A0A7C8ZQQ4</accession>
<protein>
    <submittedName>
        <fullName evidence="1">Uncharacterized protein</fullName>
    </submittedName>
</protein>
<organism evidence="1">
    <name type="scientific">Opuntia streptacantha</name>
    <name type="common">Prickly pear cactus</name>
    <name type="synonym">Opuntia cardona</name>
    <dbReference type="NCBI Taxonomy" id="393608"/>
    <lineage>
        <taxon>Eukaryota</taxon>
        <taxon>Viridiplantae</taxon>
        <taxon>Streptophyta</taxon>
        <taxon>Embryophyta</taxon>
        <taxon>Tracheophyta</taxon>
        <taxon>Spermatophyta</taxon>
        <taxon>Magnoliopsida</taxon>
        <taxon>eudicotyledons</taxon>
        <taxon>Gunneridae</taxon>
        <taxon>Pentapetalae</taxon>
        <taxon>Caryophyllales</taxon>
        <taxon>Cactineae</taxon>
        <taxon>Cactaceae</taxon>
        <taxon>Opuntioideae</taxon>
        <taxon>Opuntia</taxon>
    </lineage>
</organism>